<evidence type="ECO:0000313" key="3">
    <source>
        <dbReference type="Proteomes" id="UP000700596"/>
    </source>
</evidence>
<evidence type="ECO:0000313" key="2">
    <source>
        <dbReference type="EMBL" id="KAH7125574.1"/>
    </source>
</evidence>
<dbReference type="EMBL" id="JAGMWT010000007">
    <property type="protein sequence ID" value="KAH7125574.1"/>
    <property type="molecule type" value="Genomic_DNA"/>
</dbReference>
<dbReference type="AlphaFoldDB" id="A0A9P9DT82"/>
<protein>
    <submittedName>
        <fullName evidence="2">Uncharacterized protein</fullName>
    </submittedName>
</protein>
<dbReference type="OrthoDB" id="3775566at2759"/>
<evidence type="ECO:0000256" key="1">
    <source>
        <dbReference type="SAM" id="SignalP"/>
    </source>
</evidence>
<gene>
    <name evidence="2" type="ORF">B0J11DRAFT_433712</name>
</gene>
<keyword evidence="1" id="KW-0732">Signal</keyword>
<proteinExistence type="predicted"/>
<comment type="caution">
    <text evidence="2">The sequence shown here is derived from an EMBL/GenBank/DDBJ whole genome shotgun (WGS) entry which is preliminary data.</text>
</comment>
<dbReference type="Proteomes" id="UP000700596">
    <property type="component" value="Unassembled WGS sequence"/>
</dbReference>
<feature type="chain" id="PRO_5040358459" evidence="1">
    <location>
        <begin position="24"/>
        <end position="223"/>
    </location>
</feature>
<reference evidence="2" key="1">
    <citation type="journal article" date="2021" name="Nat. Commun.">
        <title>Genetic determinants of endophytism in the Arabidopsis root mycobiome.</title>
        <authorList>
            <person name="Mesny F."/>
            <person name="Miyauchi S."/>
            <person name="Thiergart T."/>
            <person name="Pickel B."/>
            <person name="Atanasova L."/>
            <person name="Karlsson M."/>
            <person name="Huettel B."/>
            <person name="Barry K.W."/>
            <person name="Haridas S."/>
            <person name="Chen C."/>
            <person name="Bauer D."/>
            <person name="Andreopoulos W."/>
            <person name="Pangilinan J."/>
            <person name="LaButti K."/>
            <person name="Riley R."/>
            <person name="Lipzen A."/>
            <person name="Clum A."/>
            <person name="Drula E."/>
            <person name="Henrissat B."/>
            <person name="Kohler A."/>
            <person name="Grigoriev I.V."/>
            <person name="Martin F.M."/>
            <person name="Hacquard S."/>
        </authorList>
    </citation>
    <scope>NUCLEOTIDE SEQUENCE</scope>
    <source>
        <strain evidence="2">MPI-CAGE-CH-0243</strain>
    </source>
</reference>
<accession>A0A9P9DT82</accession>
<organism evidence="2 3">
    <name type="scientific">Dendryphion nanum</name>
    <dbReference type="NCBI Taxonomy" id="256645"/>
    <lineage>
        <taxon>Eukaryota</taxon>
        <taxon>Fungi</taxon>
        <taxon>Dikarya</taxon>
        <taxon>Ascomycota</taxon>
        <taxon>Pezizomycotina</taxon>
        <taxon>Dothideomycetes</taxon>
        <taxon>Pleosporomycetidae</taxon>
        <taxon>Pleosporales</taxon>
        <taxon>Torulaceae</taxon>
        <taxon>Dendryphion</taxon>
    </lineage>
</organism>
<keyword evidence="3" id="KW-1185">Reference proteome</keyword>
<name>A0A9P9DT82_9PLEO</name>
<feature type="signal peptide" evidence="1">
    <location>
        <begin position="1"/>
        <end position="23"/>
    </location>
</feature>
<sequence length="223" mass="24518">MRPSSLLPTVLLSILQLPSLTTALTTNANFTGIGHIIVLQSDDWTKASTTRNLVGCLSANGSFINPNDTRSCGTFSRLGEYPWTLSTKQGNCTFNDQTTERNTDSHYGRSDHAWICRGGWTADVYDELYTIDGFPHVFLCFGDIACYYDTKRVPGPGEALPLWQFRWGSQQRGITPGHVQVMLWWKKIGELPKRGGDGGLDVAPGPRVRVGEGVQVKLGGRGL</sequence>